<dbReference type="InterPro" id="IPR009057">
    <property type="entry name" value="Homeodomain-like_sf"/>
</dbReference>
<evidence type="ECO:0000313" key="4">
    <source>
        <dbReference type="EMBL" id="UUY05649.1"/>
    </source>
</evidence>
<evidence type="ECO:0000256" key="2">
    <source>
        <dbReference type="PROSITE-ProRule" id="PRU00335"/>
    </source>
</evidence>
<evidence type="ECO:0000259" key="3">
    <source>
        <dbReference type="PROSITE" id="PS50977"/>
    </source>
</evidence>
<dbReference type="Proteomes" id="UP001058860">
    <property type="component" value="Chromosome"/>
</dbReference>
<dbReference type="PROSITE" id="PS50977">
    <property type="entry name" value="HTH_TETR_2"/>
    <property type="match status" value="1"/>
</dbReference>
<protein>
    <submittedName>
        <fullName evidence="4">TetR/AcrR family transcriptional regulator</fullName>
    </submittedName>
</protein>
<keyword evidence="1 2" id="KW-0238">DNA-binding</keyword>
<dbReference type="EMBL" id="CP088295">
    <property type="protein sequence ID" value="UUY05649.1"/>
    <property type="molecule type" value="Genomic_DNA"/>
</dbReference>
<dbReference type="SUPFAM" id="SSF46689">
    <property type="entry name" value="Homeodomain-like"/>
    <property type="match status" value="1"/>
</dbReference>
<dbReference type="RefSeq" id="WP_353866093.1">
    <property type="nucleotide sequence ID" value="NZ_CP088295.1"/>
</dbReference>
<reference evidence="5" key="1">
    <citation type="submission" date="2021-11" db="EMBL/GenBank/DDBJ databases">
        <title>Cultivation dependent microbiological survey of springs from the worlds oldest radium mine currently devoted to the extraction of radon-saturated water.</title>
        <authorList>
            <person name="Kapinusova G."/>
            <person name="Smrhova T."/>
            <person name="Strejcek M."/>
            <person name="Suman J."/>
            <person name="Jani K."/>
            <person name="Pajer P."/>
            <person name="Uhlik O."/>
        </authorList>
    </citation>
    <scope>NUCLEOTIDE SEQUENCE [LARGE SCALE GENOMIC DNA]</scope>
    <source>
        <strain evidence="5">J379</strain>
    </source>
</reference>
<organism evidence="4 5">
    <name type="scientific">Svornostia abyssi</name>
    <dbReference type="NCBI Taxonomy" id="2898438"/>
    <lineage>
        <taxon>Bacteria</taxon>
        <taxon>Bacillati</taxon>
        <taxon>Actinomycetota</taxon>
        <taxon>Thermoleophilia</taxon>
        <taxon>Solirubrobacterales</taxon>
        <taxon>Baekduiaceae</taxon>
        <taxon>Svornostia</taxon>
    </lineage>
</organism>
<dbReference type="Pfam" id="PF00440">
    <property type="entry name" value="TetR_N"/>
    <property type="match status" value="1"/>
</dbReference>
<dbReference type="Gene3D" id="1.10.357.10">
    <property type="entry name" value="Tetracycline Repressor, domain 2"/>
    <property type="match status" value="1"/>
</dbReference>
<name>A0ABY5PLT3_9ACTN</name>
<feature type="DNA-binding region" description="H-T-H motif" evidence="2">
    <location>
        <begin position="39"/>
        <end position="58"/>
    </location>
</feature>
<proteinExistence type="predicted"/>
<dbReference type="InterPro" id="IPR050109">
    <property type="entry name" value="HTH-type_TetR-like_transc_reg"/>
</dbReference>
<accession>A0ABY5PLT3</accession>
<dbReference type="PANTHER" id="PTHR30055">
    <property type="entry name" value="HTH-TYPE TRANSCRIPTIONAL REGULATOR RUTR"/>
    <property type="match status" value="1"/>
</dbReference>
<gene>
    <name evidence="4" type="ORF">LRS13_09060</name>
</gene>
<sequence length="208" mass="22425">MGRSGQHVAARAGEDPQLERRIRDGLAFAITDRGYLATTVADIARQARVPVSVVYELYGDKEACFLAFYRHTTSALLQHVQAIDRKQVAAGMDWRARVRGGVRAYLAALAAGPALSQVALLEIGLVGPQGRQARREALDGYAAMLDALTANDEAQRLGVRALGPSEALAVVGAVHELVVHHIDTVGAERLVELTAPVSDVIIRMVERR</sequence>
<evidence type="ECO:0000256" key="1">
    <source>
        <dbReference type="ARBA" id="ARBA00023125"/>
    </source>
</evidence>
<keyword evidence="5" id="KW-1185">Reference proteome</keyword>
<dbReference type="Gene3D" id="1.10.10.60">
    <property type="entry name" value="Homeodomain-like"/>
    <property type="match status" value="1"/>
</dbReference>
<dbReference type="PANTHER" id="PTHR30055:SF187">
    <property type="entry name" value="TRANSCRIPTIONAL REGULATORY PROTEIN"/>
    <property type="match status" value="1"/>
</dbReference>
<evidence type="ECO:0000313" key="5">
    <source>
        <dbReference type="Proteomes" id="UP001058860"/>
    </source>
</evidence>
<dbReference type="InterPro" id="IPR001647">
    <property type="entry name" value="HTH_TetR"/>
</dbReference>
<feature type="domain" description="HTH tetR-type" evidence="3">
    <location>
        <begin position="16"/>
        <end position="76"/>
    </location>
</feature>